<dbReference type="VEuPathDB" id="GiardiaDB:QR46_3493"/>
<dbReference type="EMBL" id="JXTI01000112">
    <property type="protein sequence ID" value="KWX12536.1"/>
    <property type="molecule type" value="Genomic_DNA"/>
</dbReference>
<evidence type="ECO:0000313" key="1">
    <source>
        <dbReference type="EMBL" id="KWX12536.1"/>
    </source>
</evidence>
<dbReference type="OrthoDB" id="10310912at2759"/>
<evidence type="ECO:0000313" key="2">
    <source>
        <dbReference type="Proteomes" id="UP000070089"/>
    </source>
</evidence>
<gene>
    <name evidence="1" type="ORF">QR46_3493</name>
</gene>
<organism evidence="1 2">
    <name type="scientific">Giardia duodenalis assemblage B</name>
    <dbReference type="NCBI Taxonomy" id="1394984"/>
    <lineage>
        <taxon>Eukaryota</taxon>
        <taxon>Metamonada</taxon>
        <taxon>Diplomonadida</taxon>
        <taxon>Hexamitidae</taxon>
        <taxon>Giardiinae</taxon>
        <taxon>Giardia</taxon>
    </lineage>
</organism>
<dbReference type="InterPro" id="IPR036322">
    <property type="entry name" value="WD40_repeat_dom_sf"/>
</dbReference>
<protein>
    <submittedName>
        <fullName evidence="1">Uncharacterized protein</fullName>
    </submittedName>
</protein>
<accession>A0A132NR74</accession>
<dbReference type="Proteomes" id="UP000070089">
    <property type="component" value="Unassembled WGS sequence"/>
</dbReference>
<name>A0A132NR74_GIAIN</name>
<dbReference type="SUPFAM" id="SSF50978">
    <property type="entry name" value="WD40 repeat-like"/>
    <property type="match status" value="2"/>
</dbReference>
<comment type="caution">
    <text evidence="1">The sequence shown here is derived from an EMBL/GenBank/DDBJ whole genome shotgun (WGS) entry which is preliminary data.</text>
</comment>
<reference evidence="1 2" key="1">
    <citation type="journal article" date="2015" name="Mol. Biochem. Parasitol.">
        <title>Identification of polymorphic genes for use in assemblage B genotyping assays through comparative genomics of multiple assemblage B Giardia duodenalis isolates.</title>
        <authorList>
            <person name="Wielinga C."/>
            <person name="Thompson R.C."/>
            <person name="Monis P."/>
            <person name="Ryan U."/>
        </authorList>
    </citation>
    <scope>NUCLEOTIDE SEQUENCE [LARGE SCALE GENOMIC DNA]</scope>
    <source>
        <strain evidence="1 2">BAH15c1</strain>
    </source>
</reference>
<sequence length="1099" mass="121486">MSLPVTALCSSGFAESLYAISGCAIYQGATLATTLNHRGISSEVSCASFCSPHLVVCAGRTIFIYKCIDGSLSLCYLITCPSLALSLFPHSGLWLISFMNGDWGRLDVSTGTLSCHRGSTGIFFSSYFLGLLFDGKALLALGSAAPLIELCLIDLEQMTYERIATISTVSFPIFCLRSLCLLNTAPNYLCFLLALSYKHAHVFSLVFSLTSNSSVTININGWPILNNVSRLYSGYIDHTDIYLGDETGNIHRYAYSYQHDTDIVFAPNYRVRLHDGIIRDMVILGDRLYTCGADGAVLSHSIKPFTPNVTNLLIEHMCAGNMEIFQPKDLMCLHISMAYATDTRCIILYMREAVVISNFASTLLVPLSGQKLNCFDEFVVEEELIIILGYTISTIRYIKVSLSPFKVSKTGIIDFASQLRTCAETVGSKAPDNLGISACHLLYQDATTTDLFVFVYGIGGAVVSCERDLSIVKSVSGCQCVSLMDRITVTNAETGVTSSLEADQKDLAVLGPLTSSIIRSCDGSSLVFVYTRHGQLQIFKYSSRSLYLLLPILTLRVDDNGKMRLYTHACYPSSQSALDHNKQRVSVLFISHSGKIQLIHLIIRDNKVVFCQQSSTRSILHCNSVLLSWEKYIVIASRDAEEWTITSLHPDRFTYSQGTGFTKNPFNDSKGIGTSLGICYDKASRQYLLLGWSLFKLLIQPIELSVLTAQIILSGWGSSSEINAFALIQDMLICGSETGEVILYDIDLKFLRVIYYCNASVRSISVVKLSSVEDLIIIGSSSSQLVCLVWDIKSATVTGHSRFPIKYVQPKTDELDIRYTFILPCLDLPVNSQLIIFLTGVSIGELWLMCFVRKTRYVYLIERCPVHSVPVQLQWIRIGQEDYVVGAMTQGLIIAAIDNDKLMTLLAKMPELDQIRVGYTEHALSQRSLKSVCGIDDIITIKWQMRSTLQGSIISVLASKNFILAASDIGYLTMYAFEERHGSVQLIRENILQKGCTNGIICATNLPFIDGELSFVYIGWDRVPHYCKLSGAPDDVATMHTQLLSSVPLYNIHSILYVHTSSEANILIFCGSGLSISSISRDYPLVGGSCDELNKIVES</sequence>
<proteinExistence type="predicted"/>
<dbReference type="AlphaFoldDB" id="A0A132NR74"/>